<evidence type="ECO:0000256" key="4">
    <source>
        <dbReference type="ARBA" id="ARBA00022679"/>
    </source>
</evidence>
<dbReference type="PIRSF" id="PIRSF000478">
    <property type="entry name" value="TP_PyNP"/>
    <property type="match status" value="1"/>
</dbReference>
<dbReference type="GO" id="GO:0006206">
    <property type="term" value="P:pyrimidine nucleobase metabolic process"/>
    <property type="evidence" value="ECO:0007669"/>
    <property type="project" value="InterPro"/>
</dbReference>
<dbReference type="NCBIfam" id="TIGR02644">
    <property type="entry name" value="Y_phosphoryl"/>
    <property type="match status" value="1"/>
</dbReference>
<dbReference type="FunFam" id="3.40.1030.10:FF:000003">
    <property type="entry name" value="Pyrimidine-nucleoside phosphorylase"/>
    <property type="match status" value="1"/>
</dbReference>
<dbReference type="Gene3D" id="3.40.1030.10">
    <property type="entry name" value="Nucleoside phosphorylase/phosphoribosyltransferase catalytic domain"/>
    <property type="match status" value="1"/>
</dbReference>
<dbReference type="Gene3D" id="3.90.1170.30">
    <property type="entry name" value="Pyrimidine nucleoside phosphorylase-like, C-terminal domain"/>
    <property type="match status" value="1"/>
</dbReference>
<dbReference type="InterPro" id="IPR017872">
    <property type="entry name" value="Pyrmidine_PPase_CS"/>
</dbReference>
<evidence type="ECO:0000313" key="8">
    <source>
        <dbReference type="EMBL" id="PQM30944.1"/>
    </source>
</evidence>
<keyword evidence="9" id="KW-1185">Reference proteome</keyword>
<keyword evidence="3 8" id="KW-0328">Glycosyltransferase</keyword>
<evidence type="ECO:0000313" key="9">
    <source>
        <dbReference type="Proteomes" id="UP000031565"/>
    </source>
</evidence>
<dbReference type="SUPFAM" id="SSF52418">
    <property type="entry name" value="Nucleoside phosphorylase/phosphoribosyltransferase catalytic domain"/>
    <property type="match status" value="1"/>
</dbReference>
<comment type="function">
    <text evidence="6">The enzymes which catalyze the reversible phosphorolysis of pyrimidine nucleosides are involved in the degradation of these compounds and in their utilization as carbon and energy sources, or in the rescue of pyrimidine bases for nucleotide synthesis.</text>
</comment>
<dbReference type="InterPro" id="IPR036320">
    <property type="entry name" value="Glycosyl_Trfase_fam3_N_dom_sf"/>
</dbReference>
<dbReference type="InterPro" id="IPR000312">
    <property type="entry name" value="Glycosyl_Trfase_fam3"/>
</dbReference>
<dbReference type="SUPFAM" id="SSF47648">
    <property type="entry name" value="Nucleoside phosphorylase/phosphoribosyltransferase N-terminal domain"/>
    <property type="match status" value="1"/>
</dbReference>
<proteinExistence type="inferred from homology"/>
<dbReference type="Proteomes" id="UP000031565">
    <property type="component" value="Unassembled WGS sequence"/>
</dbReference>
<dbReference type="STRING" id="2138.SMSRO_v1c07060"/>
<organism evidence="8 9">
    <name type="scientific">Spiroplasma poulsonii</name>
    <dbReference type="NCBI Taxonomy" id="2138"/>
    <lineage>
        <taxon>Bacteria</taxon>
        <taxon>Bacillati</taxon>
        <taxon>Mycoplasmatota</taxon>
        <taxon>Mollicutes</taxon>
        <taxon>Entomoplasmatales</taxon>
        <taxon>Spiroplasmataceae</taxon>
        <taxon>Spiroplasma</taxon>
    </lineage>
</organism>
<evidence type="ECO:0000256" key="3">
    <source>
        <dbReference type="ARBA" id="ARBA00022676"/>
    </source>
</evidence>
<dbReference type="NCBIfam" id="NF004490">
    <property type="entry name" value="PRK05820.1"/>
    <property type="match status" value="1"/>
</dbReference>
<dbReference type="InterPro" id="IPR000053">
    <property type="entry name" value="Thymidine/pyrmidine_PPase"/>
</dbReference>
<dbReference type="SUPFAM" id="SSF54680">
    <property type="entry name" value="Pyrimidine nucleoside phosphorylase C-terminal domain"/>
    <property type="match status" value="1"/>
</dbReference>
<evidence type="ECO:0000256" key="2">
    <source>
        <dbReference type="ARBA" id="ARBA00011738"/>
    </source>
</evidence>
<reference evidence="8 9" key="1">
    <citation type="journal article" date="2015" name="MBio">
        <title>Genome sequence of the Drosophila melanogaster male-killing Spiroplasma strain MSRO endosymbiont.</title>
        <authorList>
            <person name="Paredes J.C."/>
            <person name="Herren J.K."/>
            <person name="Schupfer F."/>
            <person name="Marin R."/>
            <person name="Claverol S."/>
            <person name="Kuo C.H."/>
            <person name="Lemaitre B."/>
            <person name="Beven L."/>
        </authorList>
    </citation>
    <scope>NUCLEOTIDE SEQUENCE [LARGE SCALE GENOMIC DNA]</scope>
    <source>
        <strain evidence="8 9">MSRO</strain>
    </source>
</reference>
<dbReference type="PANTHER" id="PTHR10515">
    <property type="entry name" value="THYMIDINE PHOSPHORYLASE"/>
    <property type="match status" value="1"/>
</dbReference>
<accession>A0A2P6FC38</accession>
<evidence type="ECO:0000256" key="5">
    <source>
        <dbReference type="ARBA" id="ARBA00048550"/>
    </source>
</evidence>
<keyword evidence="4 8" id="KW-0808">Transferase</keyword>
<name>A0A2P6FC38_9MOLU</name>
<dbReference type="EC" id="2.4.2.2" evidence="8"/>
<dbReference type="AlphaFoldDB" id="A0A2P6FC38"/>
<dbReference type="Pfam" id="PF07831">
    <property type="entry name" value="PYNP_C"/>
    <property type="match status" value="1"/>
</dbReference>
<feature type="domain" description="Pyrimidine nucleoside phosphorylase C-terminal" evidence="7">
    <location>
        <begin position="348"/>
        <end position="421"/>
    </location>
</feature>
<dbReference type="OrthoDB" id="9763887at2"/>
<dbReference type="InterPro" id="IPR017459">
    <property type="entry name" value="Glycosyl_Trfase_fam3_N_dom"/>
</dbReference>
<dbReference type="EMBL" id="JTLV02000001">
    <property type="protein sequence ID" value="PQM30944.1"/>
    <property type="molecule type" value="Genomic_DNA"/>
</dbReference>
<dbReference type="SMART" id="SM00941">
    <property type="entry name" value="PYNP_C"/>
    <property type="match status" value="1"/>
</dbReference>
<dbReference type="PANTHER" id="PTHR10515:SF0">
    <property type="entry name" value="THYMIDINE PHOSPHORYLASE"/>
    <property type="match status" value="1"/>
</dbReference>
<dbReference type="RefSeq" id="WP_040093111.1">
    <property type="nucleotide sequence ID" value="NZ_CM020866.1"/>
</dbReference>
<evidence type="ECO:0000259" key="7">
    <source>
        <dbReference type="SMART" id="SM00941"/>
    </source>
</evidence>
<dbReference type="GO" id="GO:0006213">
    <property type="term" value="P:pyrimidine nucleoside metabolic process"/>
    <property type="evidence" value="ECO:0007669"/>
    <property type="project" value="InterPro"/>
</dbReference>
<gene>
    <name evidence="8" type="primary">pdp</name>
    <name evidence="8" type="ORF">SMSRO_SF007370</name>
</gene>
<comment type="caution">
    <text evidence="8">The sequence shown here is derived from an EMBL/GenBank/DDBJ whole genome shotgun (WGS) entry which is preliminary data.</text>
</comment>
<dbReference type="Gene3D" id="1.20.970.10">
    <property type="entry name" value="Transferase, Pyrimidine Nucleoside Phosphorylase, Chain C"/>
    <property type="match status" value="1"/>
</dbReference>
<comment type="similarity">
    <text evidence="1">Belongs to the thymidine/pyrimidine-nucleoside phosphorylase family.</text>
</comment>
<dbReference type="InterPro" id="IPR018090">
    <property type="entry name" value="Pyrmidine_PPas_bac/euk"/>
</dbReference>
<dbReference type="InterPro" id="IPR013102">
    <property type="entry name" value="PYNP_C"/>
</dbReference>
<dbReference type="Pfam" id="PF02885">
    <property type="entry name" value="Glycos_trans_3N"/>
    <property type="match status" value="1"/>
</dbReference>
<sequence>MNILALIDKKKYGQELTREEINFIVEGYTTGLIPDYQMSAFLMAIYFQSMSISEISFLTEAMINSGEIYDLSSIPGFKVDKHSSGGIGDKVSLIYAPLVAAFGLKVAKMSGRGLGQTGGTIDKLESIPGFKVEIPFSEFVKIINQTNLSIMSQSNNIVPADKKIYALRDVTATVDSLPLVAASIMCKKIATGSDGIVLDVKCGSGAFMKTISEARKLAQIMVELGIKFNKKIAAEITNMSQPLGRAIGNAIEIYEVLQTLKGTGPDDLNYIVAESAALSLFQAGLFPDLASAVVTCQEKLQTEEPLSYFRAFIKAQGGDLSFIDNNLPLKDILKVKNIIEIKAEQAGYMEITDTNELGLLAVRLGAGRTTKDEVIDYHAGIYLNKKTGEKVAVGDVVMTLYTNRYVTEPVYEWVKQTFKITSTKPREQELIYEIIQ</sequence>
<evidence type="ECO:0000256" key="1">
    <source>
        <dbReference type="ARBA" id="ARBA00006915"/>
    </source>
</evidence>
<protein>
    <submittedName>
        <fullName evidence="8">Pyrimidine-nucleoside phosphorylase</fullName>
        <ecNumber evidence="8">2.4.2.2</ecNumber>
    </submittedName>
</protein>
<dbReference type="InterPro" id="IPR035902">
    <property type="entry name" value="Nuc_phospho_transferase"/>
</dbReference>
<dbReference type="InterPro" id="IPR036566">
    <property type="entry name" value="PYNP-like_C_sf"/>
</dbReference>
<dbReference type="GO" id="GO:0009032">
    <property type="term" value="F:thymidine phosphorylase activity"/>
    <property type="evidence" value="ECO:0007669"/>
    <property type="project" value="UniProtKB-EC"/>
</dbReference>
<dbReference type="GO" id="GO:0004645">
    <property type="term" value="F:1,4-alpha-oligoglucan phosphorylase activity"/>
    <property type="evidence" value="ECO:0007669"/>
    <property type="project" value="InterPro"/>
</dbReference>
<evidence type="ECO:0000256" key="6">
    <source>
        <dbReference type="ARBA" id="ARBA00056338"/>
    </source>
</evidence>
<dbReference type="GO" id="GO:0005829">
    <property type="term" value="C:cytosol"/>
    <property type="evidence" value="ECO:0007669"/>
    <property type="project" value="TreeGrafter"/>
</dbReference>
<dbReference type="Pfam" id="PF00591">
    <property type="entry name" value="Glycos_transf_3"/>
    <property type="match status" value="1"/>
</dbReference>
<comment type="catalytic activity">
    <reaction evidence="5">
        <text>thymidine + phosphate = 2-deoxy-alpha-D-ribose 1-phosphate + thymine</text>
        <dbReference type="Rhea" id="RHEA:16037"/>
        <dbReference type="ChEBI" id="CHEBI:17748"/>
        <dbReference type="ChEBI" id="CHEBI:17821"/>
        <dbReference type="ChEBI" id="CHEBI:43474"/>
        <dbReference type="ChEBI" id="CHEBI:57259"/>
        <dbReference type="EC" id="2.4.2.4"/>
    </reaction>
</comment>
<comment type="subunit">
    <text evidence="2">Homodimer.</text>
</comment>
<dbReference type="PROSITE" id="PS00647">
    <property type="entry name" value="THYMID_PHOSPHORYLASE"/>
    <property type="match status" value="1"/>
</dbReference>